<evidence type="ECO:0000313" key="1">
    <source>
        <dbReference type="EMBL" id="TRV01919.1"/>
    </source>
</evidence>
<dbReference type="AlphaFoldDB" id="A0A552K1P3"/>
<reference evidence="1 2" key="1">
    <citation type="submission" date="2019-01" db="EMBL/GenBank/DDBJ databases">
        <title>Coherence of Microcystis species and biogeography revealed through population genomics.</title>
        <authorList>
            <person name="Perez-Carrascal O.M."/>
            <person name="Terrat Y."/>
            <person name="Giani A."/>
            <person name="Fortin N."/>
            <person name="Tromas N."/>
            <person name="Shapiro B.J."/>
        </authorList>
    </citation>
    <scope>NUCLEOTIDE SEQUENCE [LARGE SCALE GENOMIC DNA]</scope>
    <source>
        <strain evidence="1">Mw_QC_S_20081001_S30D</strain>
    </source>
</reference>
<accession>A0A552K1P3</accession>
<comment type="caution">
    <text evidence="1">The sequence shown here is derived from an EMBL/GenBank/DDBJ whole genome shotgun (WGS) entry which is preliminary data.</text>
</comment>
<feature type="non-terminal residue" evidence="1">
    <location>
        <position position="1"/>
    </location>
</feature>
<dbReference type="Proteomes" id="UP000320523">
    <property type="component" value="Unassembled WGS sequence"/>
</dbReference>
<organism evidence="1 2">
    <name type="scientific">Microcystis wesenbergii Mw_QC_S_20081001_S30D</name>
    <dbReference type="NCBI Taxonomy" id="2486245"/>
    <lineage>
        <taxon>Bacteria</taxon>
        <taxon>Bacillati</taxon>
        <taxon>Cyanobacteriota</taxon>
        <taxon>Cyanophyceae</taxon>
        <taxon>Oscillatoriophycideae</taxon>
        <taxon>Chroococcales</taxon>
        <taxon>Microcystaceae</taxon>
        <taxon>Microcystis</taxon>
    </lineage>
</organism>
<name>A0A552K1P3_9CHRO</name>
<dbReference type="EMBL" id="SFAT01000001">
    <property type="protein sequence ID" value="TRV01919.1"/>
    <property type="molecule type" value="Genomic_DNA"/>
</dbReference>
<gene>
    <name evidence="1" type="ORF">EWV75_00005</name>
</gene>
<dbReference type="InterPro" id="IPR054794">
    <property type="entry name" value="TumA"/>
</dbReference>
<evidence type="ECO:0000313" key="2">
    <source>
        <dbReference type="Proteomes" id="UP000320523"/>
    </source>
</evidence>
<dbReference type="NCBIfam" id="NF045776">
    <property type="entry name" value="TumA"/>
    <property type="match status" value="1"/>
</dbReference>
<sequence length="72" mass="8554">TIQYTSSLDALIAVAKRLSVYENQHKMDSEDFYKEYNQGTLSDDLIFIEWANDYRHYLALRQELEQRLNHAA</sequence>
<proteinExistence type="predicted"/>
<protein>
    <submittedName>
        <fullName evidence="1">Uncharacterized protein</fullName>
    </submittedName>
</protein>